<comment type="similarity">
    <text evidence="3 10">Belongs to the cytochrome P450 family.</text>
</comment>
<dbReference type="CDD" id="cd11065">
    <property type="entry name" value="CYP64-like"/>
    <property type="match status" value="1"/>
</dbReference>
<evidence type="ECO:0000256" key="4">
    <source>
        <dbReference type="ARBA" id="ARBA00022617"/>
    </source>
</evidence>
<reference evidence="11" key="1">
    <citation type="submission" date="2023-03" db="EMBL/GenBank/DDBJ databases">
        <title>Massive genome expansion in bonnet fungi (Mycena s.s.) driven by repeated elements and novel gene families across ecological guilds.</title>
        <authorList>
            <consortium name="Lawrence Berkeley National Laboratory"/>
            <person name="Harder C.B."/>
            <person name="Miyauchi S."/>
            <person name="Viragh M."/>
            <person name="Kuo A."/>
            <person name="Thoen E."/>
            <person name="Andreopoulos B."/>
            <person name="Lu D."/>
            <person name="Skrede I."/>
            <person name="Drula E."/>
            <person name="Henrissat B."/>
            <person name="Morin E."/>
            <person name="Kohler A."/>
            <person name="Barry K."/>
            <person name="LaButti K."/>
            <person name="Morin E."/>
            <person name="Salamov A."/>
            <person name="Lipzen A."/>
            <person name="Mereny Z."/>
            <person name="Hegedus B."/>
            <person name="Baldrian P."/>
            <person name="Stursova M."/>
            <person name="Weitz H."/>
            <person name="Taylor A."/>
            <person name="Grigoriev I.V."/>
            <person name="Nagy L.G."/>
            <person name="Martin F."/>
            <person name="Kauserud H."/>
        </authorList>
    </citation>
    <scope>NUCLEOTIDE SEQUENCE</scope>
    <source>
        <strain evidence="11">9284</strain>
    </source>
</reference>
<keyword evidence="4 9" id="KW-0349">Heme</keyword>
<evidence type="ECO:0000256" key="2">
    <source>
        <dbReference type="ARBA" id="ARBA00005179"/>
    </source>
</evidence>
<evidence type="ECO:0000313" key="11">
    <source>
        <dbReference type="EMBL" id="KAJ7644909.1"/>
    </source>
</evidence>
<dbReference type="PANTHER" id="PTHR46300:SF7">
    <property type="entry name" value="P450, PUTATIVE (EUROFUNG)-RELATED"/>
    <property type="match status" value="1"/>
</dbReference>
<comment type="cofactor">
    <cofactor evidence="1 9">
        <name>heme</name>
        <dbReference type="ChEBI" id="CHEBI:30413"/>
    </cofactor>
</comment>
<dbReference type="GO" id="GO:0020037">
    <property type="term" value="F:heme binding"/>
    <property type="evidence" value="ECO:0007669"/>
    <property type="project" value="InterPro"/>
</dbReference>
<organism evidence="11 12">
    <name type="scientific">Roridomyces roridus</name>
    <dbReference type="NCBI Taxonomy" id="1738132"/>
    <lineage>
        <taxon>Eukaryota</taxon>
        <taxon>Fungi</taxon>
        <taxon>Dikarya</taxon>
        <taxon>Basidiomycota</taxon>
        <taxon>Agaricomycotina</taxon>
        <taxon>Agaricomycetes</taxon>
        <taxon>Agaricomycetidae</taxon>
        <taxon>Agaricales</taxon>
        <taxon>Marasmiineae</taxon>
        <taxon>Mycenaceae</taxon>
        <taxon>Roridomyces</taxon>
    </lineage>
</organism>
<dbReference type="InterPro" id="IPR001128">
    <property type="entry name" value="Cyt_P450"/>
</dbReference>
<dbReference type="Gene3D" id="1.10.630.10">
    <property type="entry name" value="Cytochrome P450"/>
    <property type="match status" value="1"/>
</dbReference>
<dbReference type="PROSITE" id="PS00086">
    <property type="entry name" value="CYTOCHROME_P450"/>
    <property type="match status" value="1"/>
</dbReference>
<dbReference type="Proteomes" id="UP001221142">
    <property type="component" value="Unassembled WGS sequence"/>
</dbReference>
<dbReference type="EMBL" id="JARKIF010000003">
    <property type="protein sequence ID" value="KAJ7644909.1"/>
    <property type="molecule type" value="Genomic_DNA"/>
</dbReference>
<evidence type="ECO:0000256" key="9">
    <source>
        <dbReference type="PIRSR" id="PIRSR602401-1"/>
    </source>
</evidence>
<keyword evidence="6 10" id="KW-0560">Oxidoreductase</keyword>
<proteinExistence type="inferred from homology"/>
<keyword evidence="12" id="KW-1185">Reference proteome</keyword>
<comment type="pathway">
    <text evidence="2">Secondary metabolite biosynthesis.</text>
</comment>
<evidence type="ECO:0000313" key="12">
    <source>
        <dbReference type="Proteomes" id="UP001221142"/>
    </source>
</evidence>
<dbReference type="GO" id="GO:0005506">
    <property type="term" value="F:iron ion binding"/>
    <property type="evidence" value="ECO:0007669"/>
    <property type="project" value="InterPro"/>
</dbReference>
<evidence type="ECO:0000256" key="3">
    <source>
        <dbReference type="ARBA" id="ARBA00010617"/>
    </source>
</evidence>
<feature type="binding site" description="axial binding residue" evidence="9">
    <location>
        <position position="439"/>
    </location>
    <ligand>
        <name>heme</name>
        <dbReference type="ChEBI" id="CHEBI:30413"/>
    </ligand>
    <ligandPart>
        <name>Fe</name>
        <dbReference type="ChEBI" id="CHEBI:18248"/>
    </ligandPart>
</feature>
<name>A0AAD7CCL0_9AGAR</name>
<evidence type="ECO:0000256" key="7">
    <source>
        <dbReference type="ARBA" id="ARBA00023004"/>
    </source>
</evidence>
<dbReference type="SUPFAM" id="SSF48264">
    <property type="entry name" value="Cytochrome P450"/>
    <property type="match status" value="1"/>
</dbReference>
<dbReference type="InterPro" id="IPR050364">
    <property type="entry name" value="Cytochrome_P450_fung"/>
</dbReference>
<protein>
    <submittedName>
        <fullName evidence="11">Cytochrome P450</fullName>
    </submittedName>
</protein>
<dbReference type="PANTHER" id="PTHR46300">
    <property type="entry name" value="P450, PUTATIVE (EUROFUNG)-RELATED-RELATED"/>
    <property type="match status" value="1"/>
</dbReference>
<dbReference type="InterPro" id="IPR017972">
    <property type="entry name" value="Cyt_P450_CS"/>
</dbReference>
<dbReference type="PRINTS" id="PR00463">
    <property type="entry name" value="EP450I"/>
</dbReference>
<dbReference type="Pfam" id="PF00067">
    <property type="entry name" value="p450"/>
    <property type="match status" value="1"/>
</dbReference>
<gene>
    <name evidence="11" type="ORF">FB45DRAFT_1053543</name>
</gene>
<comment type="caution">
    <text evidence="11">The sequence shown here is derived from an EMBL/GenBank/DDBJ whole genome shotgun (WGS) entry which is preliminary data.</text>
</comment>
<keyword evidence="8 10" id="KW-0503">Monooxygenase</keyword>
<evidence type="ECO:0000256" key="1">
    <source>
        <dbReference type="ARBA" id="ARBA00001971"/>
    </source>
</evidence>
<dbReference type="GO" id="GO:0004497">
    <property type="term" value="F:monooxygenase activity"/>
    <property type="evidence" value="ECO:0007669"/>
    <property type="project" value="UniProtKB-KW"/>
</dbReference>
<dbReference type="AlphaFoldDB" id="A0AAD7CCL0"/>
<accession>A0AAD7CCL0</accession>
<dbReference type="PRINTS" id="PR00385">
    <property type="entry name" value="P450"/>
</dbReference>
<evidence type="ECO:0000256" key="5">
    <source>
        <dbReference type="ARBA" id="ARBA00022723"/>
    </source>
</evidence>
<evidence type="ECO:0000256" key="6">
    <source>
        <dbReference type="ARBA" id="ARBA00023002"/>
    </source>
</evidence>
<evidence type="ECO:0000256" key="10">
    <source>
        <dbReference type="RuleBase" id="RU000461"/>
    </source>
</evidence>
<dbReference type="InterPro" id="IPR002401">
    <property type="entry name" value="Cyt_P450_E_grp-I"/>
</dbReference>
<keyword evidence="7 9" id="KW-0408">Iron</keyword>
<evidence type="ECO:0000256" key="8">
    <source>
        <dbReference type="ARBA" id="ARBA00023033"/>
    </source>
</evidence>
<sequence length="512" mass="57107">MPSNLLLGSSLFLGLSAAVLYFLPRDAHRSKLPLPPGPQKLPFIGNLGDIHGKRIWEACVEWSRKYDSDIIHLDLAGTSFVVLSSLEATEDLLEKRSSIYSDRPTFAMYDLMGWSFILTLIKYGDAWRTQRRLFNQQLNINASHSFQPQERFAAHSLLRRLLETPNDHMQHLRSMGAETIIPITYGLDIQPSDDPYVDLAERALHYVNLGISGRFLVDFLPFLKHVPEWVPGAGFQKMARKGRKLAEAFRDVPFEETKRQMVSGVPRPSFTANCLRDLEVGERYYDESTVKDVAAVMYAGGVDTTVAALTTFFLAMLASPESQKKAQAEIDAAIGHGCLPDFDDQEAMPYVSALVKEVMRWGPVAPFGAPHLVAVEDEYRGYRIPANSTVIGNVWAILHDEKTYPDPLTFKPERFLLDGKPNPLVKDPQAAFGFGRRICPGKHLASSTLWITIASVLAVFDLTKKVGEDGKVIEPSYEYDHGIVSAPVPFACDIRPRSDTTARLVQGISAEL</sequence>
<dbReference type="InterPro" id="IPR036396">
    <property type="entry name" value="Cyt_P450_sf"/>
</dbReference>
<dbReference type="GO" id="GO:0016705">
    <property type="term" value="F:oxidoreductase activity, acting on paired donors, with incorporation or reduction of molecular oxygen"/>
    <property type="evidence" value="ECO:0007669"/>
    <property type="project" value="InterPro"/>
</dbReference>
<keyword evidence="5 9" id="KW-0479">Metal-binding</keyword>